<dbReference type="PATRIC" id="fig|999432.5.peg.440"/>
<keyword evidence="2 5" id="KW-0812">Transmembrane</keyword>
<name>A0A0E2E8B6_TREDN</name>
<evidence type="ECO:0000256" key="5">
    <source>
        <dbReference type="SAM" id="Phobius"/>
    </source>
</evidence>
<evidence type="ECO:0000313" key="8">
    <source>
        <dbReference type="EMBL" id="EMB36234.1"/>
    </source>
</evidence>
<evidence type="ECO:0000256" key="1">
    <source>
        <dbReference type="ARBA" id="ARBA00004651"/>
    </source>
</evidence>
<dbReference type="InterPro" id="IPR011527">
    <property type="entry name" value="ABC1_TM_dom"/>
</dbReference>
<proteinExistence type="predicted"/>
<dbReference type="Gene3D" id="3.40.50.300">
    <property type="entry name" value="P-loop containing nucleotide triphosphate hydrolases"/>
    <property type="match status" value="1"/>
</dbReference>
<keyword evidence="3 5" id="KW-1133">Transmembrane helix</keyword>
<dbReference type="AlphaFoldDB" id="A0A0E2E8B6"/>
<evidence type="ECO:0000259" key="7">
    <source>
        <dbReference type="PROSITE" id="PS50929"/>
    </source>
</evidence>
<reference evidence="8" key="1">
    <citation type="submission" date="2012-01" db="EMBL/GenBank/DDBJ databases">
        <title>The Genome Sequence of Treponema denticola H-22.</title>
        <authorList>
            <consortium name="The Broad Institute Genome Sequencing Platform"/>
            <person name="Earl A."/>
            <person name="Ward D."/>
            <person name="Feldgarden M."/>
            <person name="Gevers D."/>
            <person name="Blanton J.M."/>
            <person name="Fenno C.J."/>
            <person name="Baranova O.V."/>
            <person name="Mathney J."/>
            <person name="Dewhirst F.E."/>
            <person name="Izard J."/>
            <person name="Young S.K."/>
            <person name="Zeng Q."/>
            <person name="Gargeya S."/>
            <person name="Fitzgerald M."/>
            <person name="Haas B."/>
            <person name="Abouelleil A."/>
            <person name="Alvarado L."/>
            <person name="Arachchi H.M."/>
            <person name="Berlin A."/>
            <person name="Chapman S.B."/>
            <person name="Gearin G."/>
            <person name="Goldberg J."/>
            <person name="Griggs A."/>
            <person name="Gujja S."/>
            <person name="Hansen M."/>
            <person name="Heiman D."/>
            <person name="Howarth C."/>
            <person name="Larimer J."/>
            <person name="Lui A."/>
            <person name="MacDonald P.J.P."/>
            <person name="McCowen C."/>
            <person name="Montmayeur A."/>
            <person name="Murphy C."/>
            <person name="Neiman D."/>
            <person name="Pearson M."/>
            <person name="Priest M."/>
            <person name="Roberts A."/>
            <person name="Saif S."/>
            <person name="Shea T."/>
            <person name="Sisk P."/>
            <person name="Stolte C."/>
            <person name="Sykes S."/>
            <person name="Wortman J."/>
            <person name="Nusbaum C."/>
            <person name="Birren B."/>
        </authorList>
    </citation>
    <scope>NUCLEOTIDE SEQUENCE [LARGE SCALE GENOMIC DNA]</scope>
    <source>
        <strain evidence="8">H-22</strain>
    </source>
</reference>
<dbReference type="GO" id="GO:0016887">
    <property type="term" value="F:ATP hydrolysis activity"/>
    <property type="evidence" value="ECO:0007669"/>
    <property type="project" value="InterPro"/>
</dbReference>
<dbReference type="GO" id="GO:0015421">
    <property type="term" value="F:ABC-type oligopeptide transporter activity"/>
    <property type="evidence" value="ECO:0007669"/>
    <property type="project" value="TreeGrafter"/>
</dbReference>
<dbReference type="GO" id="GO:0005524">
    <property type="term" value="F:ATP binding"/>
    <property type="evidence" value="ECO:0007669"/>
    <property type="project" value="InterPro"/>
</dbReference>
<evidence type="ECO:0008006" key="9">
    <source>
        <dbReference type="Google" id="ProtNLM"/>
    </source>
</evidence>
<evidence type="ECO:0000256" key="2">
    <source>
        <dbReference type="ARBA" id="ARBA00022692"/>
    </source>
</evidence>
<dbReference type="Gene3D" id="1.20.1560.10">
    <property type="entry name" value="ABC transporter type 1, transmembrane domain"/>
    <property type="match status" value="1"/>
</dbReference>
<feature type="transmembrane region" description="Helical" evidence="5">
    <location>
        <begin position="21"/>
        <end position="41"/>
    </location>
</feature>
<feature type="transmembrane region" description="Helical" evidence="5">
    <location>
        <begin position="165"/>
        <end position="184"/>
    </location>
</feature>
<dbReference type="GO" id="GO:0005886">
    <property type="term" value="C:plasma membrane"/>
    <property type="evidence" value="ECO:0007669"/>
    <property type="project" value="UniProtKB-SubCell"/>
</dbReference>
<dbReference type="PROSITE" id="PS50893">
    <property type="entry name" value="ABC_TRANSPORTER_2"/>
    <property type="match status" value="1"/>
</dbReference>
<dbReference type="Proteomes" id="UP000011705">
    <property type="component" value="Chromosome"/>
</dbReference>
<feature type="transmembrane region" description="Helical" evidence="5">
    <location>
        <begin position="61"/>
        <end position="90"/>
    </location>
</feature>
<evidence type="ECO:0000256" key="4">
    <source>
        <dbReference type="ARBA" id="ARBA00023136"/>
    </source>
</evidence>
<dbReference type="PROSITE" id="PS50929">
    <property type="entry name" value="ABC_TM1F"/>
    <property type="match status" value="1"/>
</dbReference>
<feature type="domain" description="ABC transmembrane type-1" evidence="7">
    <location>
        <begin position="28"/>
        <end position="308"/>
    </location>
</feature>
<dbReference type="InterPro" id="IPR027417">
    <property type="entry name" value="P-loop_NTPase"/>
</dbReference>
<accession>A0A0E2E8B6</accession>
<dbReference type="EMBL" id="AGDV01000001">
    <property type="protein sequence ID" value="EMB36234.1"/>
    <property type="molecule type" value="Genomic_DNA"/>
</dbReference>
<dbReference type="PANTHER" id="PTHR43394">
    <property type="entry name" value="ATP-DEPENDENT PERMEASE MDL1, MITOCHONDRIAL"/>
    <property type="match status" value="1"/>
</dbReference>
<dbReference type="Pfam" id="PF00664">
    <property type="entry name" value="ABC_membrane"/>
    <property type="match status" value="1"/>
</dbReference>
<dbReference type="Pfam" id="PF00005">
    <property type="entry name" value="ABC_tran"/>
    <property type="match status" value="1"/>
</dbReference>
<gene>
    <name evidence="8" type="ORF">HMPREF9726_00426</name>
</gene>
<keyword evidence="4 5" id="KW-0472">Membrane</keyword>
<organism evidence="8">
    <name type="scientific">Treponema denticola H-22</name>
    <dbReference type="NCBI Taxonomy" id="999432"/>
    <lineage>
        <taxon>Bacteria</taxon>
        <taxon>Pseudomonadati</taxon>
        <taxon>Spirochaetota</taxon>
        <taxon>Spirochaetia</taxon>
        <taxon>Spirochaetales</taxon>
        <taxon>Treponemataceae</taxon>
        <taxon>Treponema</taxon>
    </lineage>
</organism>
<dbReference type="InterPro" id="IPR039421">
    <property type="entry name" value="Type_1_exporter"/>
</dbReference>
<comment type="caution">
    <text evidence="8">The sequence shown here is derived from an EMBL/GenBank/DDBJ whole genome shotgun (WGS) entry which is preliminary data.</text>
</comment>
<evidence type="ECO:0000259" key="6">
    <source>
        <dbReference type="PROSITE" id="PS50893"/>
    </source>
</evidence>
<protein>
    <recommendedName>
        <fullName evidence="9">ABC transmembrane type-1 domain-containing protein</fullName>
    </recommendedName>
</protein>
<feature type="domain" description="ABC transporter" evidence="6">
    <location>
        <begin position="343"/>
        <end position="555"/>
    </location>
</feature>
<dbReference type="SUPFAM" id="SSF52540">
    <property type="entry name" value="P-loop containing nucleoside triphosphate hydrolases"/>
    <property type="match status" value="1"/>
</dbReference>
<dbReference type="PANTHER" id="PTHR43394:SF1">
    <property type="entry name" value="ATP-BINDING CASSETTE SUB-FAMILY B MEMBER 10, MITOCHONDRIAL"/>
    <property type="match status" value="1"/>
</dbReference>
<dbReference type="RefSeq" id="WP_002683056.1">
    <property type="nucleotide sequence ID" value="NZ_CM001795.1"/>
</dbReference>
<dbReference type="InterPro" id="IPR036640">
    <property type="entry name" value="ABC1_TM_sf"/>
</dbReference>
<comment type="subcellular location">
    <subcellularLocation>
        <location evidence="1">Cell membrane</location>
        <topology evidence="1">Multi-pass membrane protein</topology>
    </subcellularLocation>
</comment>
<dbReference type="InterPro" id="IPR003439">
    <property type="entry name" value="ABC_transporter-like_ATP-bd"/>
</dbReference>
<dbReference type="HOGENOM" id="CLU_496893_0_0_12"/>
<feature type="transmembrane region" description="Helical" evidence="5">
    <location>
        <begin position="135"/>
        <end position="159"/>
    </location>
</feature>
<sequence length="555" mass="61785">MKQIKPESLLSVNLKVIKRHPFFFLAEMVSAFLLQFTAGLFPAFIEKQMFSLFENKIDLPLGIWFIIILMTTGFLFTAFAYITMNIGWLFRTKIKKLFVSKMLRAIILQPKEFDTSEAIGETAYKFREDIDQLSFLLTGSFPHFSTSLAIAIVTVVLMFSVNVTFTFIALVLIALNIGIITLLLPKVECWRENSLKAAAATSGFLTTALQSAQEIKTDYKNQNFIDAYFNINQKAAKAALQENIGSSLIKSLFRLGHQLITSAMLIFIALNIETISFSVGELAFFISLSVSLSNFASSVSDFFVSVKQTKISLERVQDIYTKAENEDEQPDIKNPQEYNIESIVVKNLCVEYPESNFKIEKSFEFHGGEYYFIIGAVASGKSSVIKSMLGITKKAGGEIILNGKIIENPEAIFVSPLTVYVPPTPQIFNASLRENLLLGLSSEAEGTITEEEIQKVLRITRLDKDMETMPNGLETKVGNLTGGVSGGQTQRIGIARALLCKTKLVVLDDCFTAVDSGLAGEIRKDIATLDDLTVIEISNRCPNLEMIPRIKQLEF</sequence>
<dbReference type="SUPFAM" id="SSF90123">
    <property type="entry name" value="ABC transporter transmembrane region"/>
    <property type="match status" value="1"/>
</dbReference>
<evidence type="ECO:0000256" key="3">
    <source>
        <dbReference type="ARBA" id="ARBA00022989"/>
    </source>
</evidence>